<name>A0ABP9S1U8_9ACTN</name>
<dbReference type="NCBIfam" id="TIGR02937">
    <property type="entry name" value="sigma70-ECF"/>
    <property type="match status" value="1"/>
</dbReference>
<dbReference type="InterPro" id="IPR036388">
    <property type="entry name" value="WH-like_DNA-bd_sf"/>
</dbReference>
<keyword evidence="3" id="KW-0731">Sigma factor</keyword>
<keyword evidence="2" id="KW-0805">Transcription regulation</keyword>
<dbReference type="Pfam" id="PF08281">
    <property type="entry name" value="Sigma70_r4_2"/>
    <property type="match status" value="1"/>
</dbReference>
<sequence length="195" mass="21992">MAERGAEVLTRDLTDADLIAAVGQDENAFAVLYDRYATQLYRYAYPRVGREAAEDVVAETFLAAFRAIGRYDTSRTDARPWLFAIATKELARYHRKERARYRALVKAASQPAEDEFAELVDRHVSAGAAGRALAASLAALAPRDRDVLLLSAWVELTYDEIARALEIPVGTVRSRLNRARRKMRETLKTYHVEVF</sequence>
<dbReference type="Pfam" id="PF04542">
    <property type="entry name" value="Sigma70_r2"/>
    <property type="match status" value="1"/>
</dbReference>
<dbReference type="InterPro" id="IPR007627">
    <property type="entry name" value="RNA_pol_sigma70_r2"/>
</dbReference>
<dbReference type="InterPro" id="IPR013249">
    <property type="entry name" value="RNA_pol_sigma70_r4_t2"/>
</dbReference>
<dbReference type="RefSeq" id="WP_345632091.1">
    <property type="nucleotide sequence ID" value="NZ_BAABJQ010000012.1"/>
</dbReference>
<evidence type="ECO:0000256" key="3">
    <source>
        <dbReference type="ARBA" id="ARBA00023082"/>
    </source>
</evidence>
<dbReference type="InterPro" id="IPR013325">
    <property type="entry name" value="RNA_pol_sigma_r2"/>
</dbReference>
<dbReference type="Gene3D" id="1.10.1740.10">
    <property type="match status" value="1"/>
</dbReference>
<protein>
    <submittedName>
        <fullName evidence="7">RNA polymerase sigma factor</fullName>
    </submittedName>
</protein>
<dbReference type="Gene3D" id="1.10.10.10">
    <property type="entry name" value="Winged helix-like DNA-binding domain superfamily/Winged helix DNA-binding domain"/>
    <property type="match status" value="1"/>
</dbReference>
<dbReference type="PANTHER" id="PTHR43133:SF25">
    <property type="entry name" value="RNA POLYMERASE SIGMA FACTOR RFAY-RELATED"/>
    <property type="match status" value="1"/>
</dbReference>
<accession>A0ABP9S1U8</accession>
<gene>
    <name evidence="7" type="ORF">GCM10023322_42820</name>
</gene>
<dbReference type="SUPFAM" id="SSF88659">
    <property type="entry name" value="Sigma3 and sigma4 domains of RNA polymerase sigma factors"/>
    <property type="match status" value="1"/>
</dbReference>
<proteinExistence type="inferred from homology"/>
<dbReference type="CDD" id="cd06171">
    <property type="entry name" value="Sigma70_r4"/>
    <property type="match status" value="1"/>
</dbReference>
<comment type="similarity">
    <text evidence="1">Belongs to the sigma-70 factor family. ECF subfamily.</text>
</comment>
<evidence type="ECO:0000259" key="5">
    <source>
        <dbReference type="Pfam" id="PF04542"/>
    </source>
</evidence>
<evidence type="ECO:0000313" key="7">
    <source>
        <dbReference type="EMBL" id="GAA5189618.1"/>
    </source>
</evidence>
<dbReference type="InterPro" id="IPR013324">
    <property type="entry name" value="RNA_pol_sigma_r3/r4-like"/>
</dbReference>
<evidence type="ECO:0000256" key="4">
    <source>
        <dbReference type="ARBA" id="ARBA00023163"/>
    </source>
</evidence>
<dbReference type="SUPFAM" id="SSF88946">
    <property type="entry name" value="Sigma2 domain of RNA polymerase sigma factors"/>
    <property type="match status" value="1"/>
</dbReference>
<evidence type="ECO:0000256" key="1">
    <source>
        <dbReference type="ARBA" id="ARBA00010641"/>
    </source>
</evidence>
<evidence type="ECO:0000256" key="2">
    <source>
        <dbReference type="ARBA" id="ARBA00023015"/>
    </source>
</evidence>
<evidence type="ECO:0000259" key="6">
    <source>
        <dbReference type="Pfam" id="PF08281"/>
    </source>
</evidence>
<dbReference type="PANTHER" id="PTHR43133">
    <property type="entry name" value="RNA POLYMERASE ECF-TYPE SIGMA FACTO"/>
    <property type="match status" value="1"/>
</dbReference>
<dbReference type="InterPro" id="IPR039425">
    <property type="entry name" value="RNA_pol_sigma-70-like"/>
</dbReference>
<dbReference type="EMBL" id="BAABJQ010000012">
    <property type="protein sequence ID" value="GAA5189618.1"/>
    <property type="molecule type" value="Genomic_DNA"/>
</dbReference>
<organism evidence="7 8">
    <name type="scientific">Rugosimonospora acidiphila</name>
    <dbReference type="NCBI Taxonomy" id="556531"/>
    <lineage>
        <taxon>Bacteria</taxon>
        <taxon>Bacillati</taxon>
        <taxon>Actinomycetota</taxon>
        <taxon>Actinomycetes</taxon>
        <taxon>Micromonosporales</taxon>
        <taxon>Micromonosporaceae</taxon>
        <taxon>Rugosimonospora</taxon>
    </lineage>
</organism>
<feature type="domain" description="RNA polymerase sigma-70 region 2" evidence="5">
    <location>
        <begin position="32"/>
        <end position="99"/>
    </location>
</feature>
<reference evidence="8" key="1">
    <citation type="journal article" date="2019" name="Int. J. Syst. Evol. Microbiol.">
        <title>The Global Catalogue of Microorganisms (GCM) 10K type strain sequencing project: providing services to taxonomists for standard genome sequencing and annotation.</title>
        <authorList>
            <consortium name="The Broad Institute Genomics Platform"/>
            <consortium name="The Broad Institute Genome Sequencing Center for Infectious Disease"/>
            <person name="Wu L."/>
            <person name="Ma J."/>
        </authorList>
    </citation>
    <scope>NUCLEOTIDE SEQUENCE [LARGE SCALE GENOMIC DNA]</scope>
    <source>
        <strain evidence="8">JCM 18304</strain>
    </source>
</reference>
<dbReference type="InterPro" id="IPR014284">
    <property type="entry name" value="RNA_pol_sigma-70_dom"/>
</dbReference>
<keyword evidence="8" id="KW-1185">Reference proteome</keyword>
<dbReference type="Proteomes" id="UP001501570">
    <property type="component" value="Unassembled WGS sequence"/>
</dbReference>
<evidence type="ECO:0000313" key="8">
    <source>
        <dbReference type="Proteomes" id="UP001501570"/>
    </source>
</evidence>
<keyword evidence="4" id="KW-0804">Transcription</keyword>
<feature type="domain" description="RNA polymerase sigma factor 70 region 4 type 2" evidence="6">
    <location>
        <begin position="132"/>
        <end position="183"/>
    </location>
</feature>
<comment type="caution">
    <text evidence="7">The sequence shown here is derived from an EMBL/GenBank/DDBJ whole genome shotgun (WGS) entry which is preliminary data.</text>
</comment>